<dbReference type="RefSeq" id="WP_055008720.1">
    <property type="nucleotide sequence ID" value="NZ_LJPW01000059.1"/>
</dbReference>
<proteinExistence type="predicted"/>
<dbReference type="AlphaFoldDB" id="A0A0P9MQD0"/>
<dbReference type="EMBL" id="RBOC01000135">
    <property type="protein sequence ID" value="RMM07604.1"/>
    <property type="molecule type" value="Genomic_DNA"/>
</dbReference>
<sequence>MKNKLLVLCKSGRAQLAVAAIVMASTSQSYAAAANIDTAEALGYVTGGAAAAAAVVAAMFGLTALIGAAKKAMRAGT</sequence>
<organism evidence="1 2">
    <name type="scientific">Pseudomonas caricapapayae</name>
    <dbReference type="NCBI Taxonomy" id="46678"/>
    <lineage>
        <taxon>Bacteria</taxon>
        <taxon>Pseudomonadati</taxon>
        <taxon>Pseudomonadota</taxon>
        <taxon>Gammaproteobacteria</taxon>
        <taxon>Pseudomonadales</taxon>
        <taxon>Pseudomonadaceae</taxon>
        <taxon>Pseudomonas</taxon>
    </lineage>
</organism>
<comment type="caution">
    <text evidence="1">The sequence shown here is derived from an EMBL/GenBank/DDBJ whole genome shotgun (WGS) entry which is preliminary data.</text>
</comment>
<accession>A0A0P9MQD0</accession>
<evidence type="ECO:0000313" key="1">
    <source>
        <dbReference type="EMBL" id="RMM07604.1"/>
    </source>
</evidence>
<name>A0A0P9MQD0_9PSED</name>
<protein>
    <submittedName>
        <fullName evidence="1">Uncharacterized protein</fullName>
    </submittedName>
</protein>
<evidence type="ECO:0000313" key="2">
    <source>
        <dbReference type="Proteomes" id="UP000278587"/>
    </source>
</evidence>
<dbReference type="Proteomes" id="UP000278587">
    <property type="component" value="Unassembled WGS sequence"/>
</dbReference>
<gene>
    <name evidence="1" type="ORF">ALQ84_04057</name>
</gene>
<reference evidence="1 2" key="1">
    <citation type="submission" date="2018-08" db="EMBL/GenBank/DDBJ databases">
        <title>Recombination of ecologically and evolutionarily significant loci maintains genetic cohesion in the Pseudomonas syringae species complex.</title>
        <authorList>
            <person name="Dillon M."/>
            <person name="Thakur S."/>
            <person name="Almeida R.N.D."/>
            <person name="Weir B.S."/>
            <person name="Guttman D.S."/>
        </authorList>
    </citation>
    <scope>NUCLEOTIDE SEQUENCE [LARGE SCALE GENOMIC DNA]</scope>
    <source>
        <strain evidence="1 2">ICMP 4086</strain>
    </source>
</reference>